<evidence type="ECO:0000313" key="2">
    <source>
        <dbReference type="Proteomes" id="UP000607653"/>
    </source>
</evidence>
<dbReference type="EMBL" id="DUZY01000002">
    <property type="protein sequence ID" value="DAD29448.1"/>
    <property type="molecule type" value="Genomic_DNA"/>
</dbReference>
<gene>
    <name evidence="1" type="ORF">HUJ06_030916</name>
</gene>
<reference evidence="1 2" key="1">
    <citation type="journal article" date="2020" name="Mol. Biol. Evol.">
        <title>Distinct Expression and Methylation Patterns for Genes with Different Fates following a Single Whole-Genome Duplication in Flowering Plants.</title>
        <authorList>
            <person name="Shi T."/>
            <person name="Rahmani R.S."/>
            <person name="Gugger P.F."/>
            <person name="Wang M."/>
            <person name="Li H."/>
            <person name="Zhang Y."/>
            <person name="Li Z."/>
            <person name="Wang Q."/>
            <person name="Van de Peer Y."/>
            <person name="Marchal K."/>
            <person name="Chen J."/>
        </authorList>
    </citation>
    <scope>NUCLEOTIDE SEQUENCE [LARGE SCALE GENOMIC DNA]</scope>
    <source>
        <tissue evidence="1">Leaf</tissue>
    </source>
</reference>
<name>A0A822YJ92_NELNU</name>
<organism evidence="1 2">
    <name type="scientific">Nelumbo nucifera</name>
    <name type="common">Sacred lotus</name>
    <dbReference type="NCBI Taxonomy" id="4432"/>
    <lineage>
        <taxon>Eukaryota</taxon>
        <taxon>Viridiplantae</taxon>
        <taxon>Streptophyta</taxon>
        <taxon>Embryophyta</taxon>
        <taxon>Tracheophyta</taxon>
        <taxon>Spermatophyta</taxon>
        <taxon>Magnoliopsida</taxon>
        <taxon>Proteales</taxon>
        <taxon>Nelumbonaceae</taxon>
        <taxon>Nelumbo</taxon>
    </lineage>
</organism>
<accession>A0A822YJ92</accession>
<protein>
    <submittedName>
        <fullName evidence="1">Uncharacterized protein</fullName>
    </submittedName>
</protein>
<dbReference type="AlphaFoldDB" id="A0A822YJ92"/>
<keyword evidence="2" id="KW-1185">Reference proteome</keyword>
<evidence type="ECO:0000313" key="1">
    <source>
        <dbReference type="EMBL" id="DAD29448.1"/>
    </source>
</evidence>
<comment type="caution">
    <text evidence="1">The sequence shown here is derived from an EMBL/GenBank/DDBJ whole genome shotgun (WGS) entry which is preliminary data.</text>
</comment>
<proteinExistence type="predicted"/>
<dbReference type="Proteomes" id="UP000607653">
    <property type="component" value="Unassembled WGS sequence"/>
</dbReference>
<sequence>MANLQYNFFPTDLLPSVQMRNNGDNAPQQIQGLPQEINFRREGNEIRVGQLRAPVHDNMDGHRLVCEALPASSPYVHGPKILKIRDGSILYQFY</sequence>